<evidence type="ECO:0000256" key="1">
    <source>
        <dbReference type="ARBA" id="ARBA00006484"/>
    </source>
</evidence>
<evidence type="ECO:0000313" key="3">
    <source>
        <dbReference type="EMBL" id="SCF45729.1"/>
    </source>
</evidence>
<dbReference type="InterPro" id="IPR036291">
    <property type="entry name" value="NAD(P)-bd_dom_sf"/>
</dbReference>
<evidence type="ECO:0000256" key="2">
    <source>
        <dbReference type="ARBA" id="ARBA00023002"/>
    </source>
</evidence>
<dbReference type="PRINTS" id="PR00081">
    <property type="entry name" value="GDHRDH"/>
</dbReference>
<dbReference type="EMBL" id="FMCX01000012">
    <property type="protein sequence ID" value="SCF45729.1"/>
    <property type="molecule type" value="Genomic_DNA"/>
</dbReference>
<dbReference type="Gene3D" id="3.40.50.720">
    <property type="entry name" value="NAD(P)-binding Rossmann-like Domain"/>
    <property type="match status" value="1"/>
</dbReference>
<evidence type="ECO:0000313" key="4">
    <source>
        <dbReference type="Proteomes" id="UP000199504"/>
    </source>
</evidence>
<dbReference type="RefSeq" id="WP_091615276.1">
    <property type="nucleotide sequence ID" value="NZ_FMCX01000012.1"/>
</dbReference>
<dbReference type="SUPFAM" id="SSF51735">
    <property type="entry name" value="NAD(P)-binding Rossmann-fold domains"/>
    <property type="match status" value="1"/>
</dbReference>
<name>A0A1C5AKK2_9ACTN</name>
<dbReference type="STRING" id="262898.GA0070564_11215"/>
<dbReference type="InterPro" id="IPR020904">
    <property type="entry name" value="Sc_DH/Rdtase_CS"/>
</dbReference>
<organism evidence="3 4">
    <name type="scientific">Micromonospora mirobrigensis</name>
    <dbReference type="NCBI Taxonomy" id="262898"/>
    <lineage>
        <taxon>Bacteria</taxon>
        <taxon>Bacillati</taxon>
        <taxon>Actinomycetota</taxon>
        <taxon>Actinomycetes</taxon>
        <taxon>Micromonosporales</taxon>
        <taxon>Micromonosporaceae</taxon>
        <taxon>Micromonospora</taxon>
    </lineage>
</organism>
<dbReference type="CDD" id="cd05233">
    <property type="entry name" value="SDR_c"/>
    <property type="match status" value="1"/>
</dbReference>
<proteinExistence type="inferred from homology"/>
<keyword evidence="4" id="KW-1185">Reference proteome</keyword>
<dbReference type="AlphaFoldDB" id="A0A1C5AKK2"/>
<dbReference type="InterPro" id="IPR051122">
    <property type="entry name" value="SDR_DHRS6-like"/>
</dbReference>
<dbReference type="Pfam" id="PF13561">
    <property type="entry name" value="adh_short_C2"/>
    <property type="match status" value="1"/>
</dbReference>
<keyword evidence="2" id="KW-0560">Oxidoreductase</keyword>
<dbReference type="PANTHER" id="PTHR43477">
    <property type="entry name" value="DIHYDROANTICAPSIN 7-DEHYDROGENASE"/>
    <property type="match status" value="1"/>
</dbReference>
<dbReference type="Proteomes" id="UP000199504">
    <property type="component" value="Unassembled WGS sequence"/>
</dbReference>
<dbReference type="InterPro" id="IPR002347">
    <property type="entry name" value="SDR_fam"/>
</dbReference>
<comment type="similarity">
    <text evidence="1">Belongs to the short-chain dehydrogenases/reductases (SDR) family.</text>
</comment>
<dbReference type="FunFam" id="3.40.50.720:FF:000084">
    <property type="entry name" value="Short-chain dehydrogenase reductase"/>
    <property type="match status" value="1"/>
</dbReference>
<dbReference type="OrthoDB" id="3542748at2"/>
<sequence length="256" mass="25973">MTSFPTVDGAGSARPGPTACRRFAGRIALVTGGGSGIGAATARRLADEGASVLVSDIDPGAAKAVAEEVGGRALPLDGRSEADWNTAVATVDRLDVLHCNVGQHRPAPLHELVPDEFDAIMELSLRSAYLGVRTCLPLLQATSGAVVVTSSIHALLGLPGAPAYAAAKGALVALVRQLAVEYGPGVRVNAVLPGPIRTPAWADPDKAVRHVARTVAGRLGEAEEVASAVAFLASSDASYITGAALPVDGGWHAKGL</sequence>
<dbReference type="PANTHER" id="PTHR43477:SF1">
    <property type="entry name" value="DIHYDROANTICAPSIN 7-DEHYDROGENASE"/>
    <property type="match status" value="1"/>
</dbReference>
<gene>
    <name evidence="3" type="ORF">GA0070564_11215</name>
</gene>
<accession>A0A1C5AKK2</accession>
<reference evidence="4" key="1">
    <citation type="submission" date="2016-06" db="EMBL/GenBank/DDBJ databases">
        <authorList>
            <person name="Varghese N."/>
            <person name="Submissions Spin"/>
        </authorList>
    </citation>
    <scope>NUCLEOTIDE SEQUENCE [LARGE SCALE GENOMIC DNA]</scope>
    <source>
        <strain evidence="4">DSM 44830</strain>
    </source>
</reference>
<dbReference type="PROSITE" id="PS00061">
    <property type="entry name" value="ADH_SHORT"/>
    <property type="match status" value="1"/>
</dbReference>
<dbReference type="GO" id="GO:0016491">
    <property type="term" value="F:oxidoreductase activity"/>
    <property type="evidence" value="ECO:0007669"/>
    <property type="project" value="UniProtKB-KW"/>
</dbReference>
<protein>
    <submittedName>
        <fullName evidence="3">NAD(P)-dependent dehydrogenase, short-chain alcohol dehydrogenase family</fullName>
    </submittedName>
</protein>